<protein>
    <submittedName>
        <fullName evidence="7">Fimbrial protein StkG</fullName>
    </submittedName>
</protein>
<evidence type="ECO:0000259" key="6">
    <source>
        <dbReference type="Pfam" id="PF00419"/>
    </source>
</evidence>
<comment type="caution">
    <text evidence="7">The sequence shown here is derived from an EMBL/GenBank/DDBJ whole genome shotgun (WGS) entry which is preliminary data.</text>
</comment>
<dbReference type="PANTHER" id="PTHR33420">
    <property type="entry name" value="FIMBRIAL SUBUNIT ELFA-RELATED"/>
    <property type="match status" value="1"/>
</dbReference>
<dbReference type="InterPro" id="IPR008966">
    <property type="entry name" value="Adhesion_dom_sf"/>
</dbReference>
<evidence type="ECO:0000256" key="3">
    <source>
        <dbReference type="ARBA" id="ARBA00022729"/>
    </source>
</evidence>
<feature type="chain" id="PRO_5020212932" evidence="5">
    <location>
        <begin position="22"/>
        <end position="355"/>
    </location>
</feature>
<dbReference type="InterPro" id="IPR036937">
    <property type="entry name" value="Adhesion_dom_fimbrial_sf"/>
</dbReference>
<dbReference type="GO" id="GO:0009289">
    <property type="term" value="C:pilus"/>
    <property type="evidence" value="ECO:0007669"/>
    <property type="project" value="UniProtKB-SubCell"/>
</dbReference>
<dbReference type="AlphaFoldDB" id="A0A4R0G632"/>
<dbReference type="EMBL" id="SJOO01000004">
    <property type="protein sequence ID" value="TCB92254.1"/>
    <property type="molecule type" value="Genomic_DNA"/>
</dbReference>
<evidence type="ECO:0000256" key="5">
    <source>
        <dbReference type="SAM" id="SignalP"/>
    </source>
</evidence>
<accession>A0A4R0G632</accession>
<dbReference type="OrthoDB" id="6504508at2"/>
<keyword evidence="4" id="KW-0281">Fimbrium</keyword>
<dbReference type="SUPFAM" id="SSF49401">
    <property type="entry name" value="Bacterial adhesins"/>
    <property type="match status" value="1"/>
</dbReference>
<evidence type="ECO:0000313" key="8">
    <source>
        <dbReference type="Proteomes" id="UP000291424"/>
    </source>
</evidence>
<organism evidence="7 8">
    <name type="scientific">Enterobacter wuhouensis</name>
    <dbReference type="NCBI Taxonomy" id="2529381"/>
    <lineage>
        <taxon>Bacteria</taxon>
        <taxon>Pseudomonadati</taxon>
        <taxon>Pseudomonadota</taxon>
        <taxon>Gammaproteobacteria</taxon>
        <taxon>Enterobacterales</taxon>
        <taxon>Enterobacteriaceae</taxon>
        <taxon>Enterobacter</taxon>
    </lineage>
</organism>
<dbReference type="InterPro" id="IPR050263">
    <property type="entry name" value="Bact_Fimbrial_Adh_Pro"/>
</dbReference>
<dbReference type="RefSeq" id="WP_131633912.1">
    <property type="nucleotide sequence ID" value="NZ_CP193790.1"/>
</dbReference>
<dbReference type="Gene3D" id="2.60.40.1090">
    <property type="entry name" value="Fimbrial-type adhesion domain"/>
    <property type="match status" value="1"/>
</dbReference>
<evidence type="ECO:0000256" key="4">
    <source>
        <dbReference type="ARBA" id="ARBA00023263"/>
    </source>
</evidence>
<evidence type="ECO:0000256" key="2">
    <source>
        <dbReference type="ARBA" id="ARBA00006671"/>
    </source>
</evidence>
<evidence type="ECO:0000313" key="7">
    <source>
        <dbReference type="EMBL" id="TCB92254.1"/>
    </source>
</evidence>
<dbReference type="Proteomes" id="UP000291424">
    <property type="component" value="Unassembled WGS sequence"/>
</dbReference>
<evidence type="ECO:0000256" key="1">
    <source>
        <dbReference type="ARBA" id="ARBA00004561"/>
    </source>
</evidence>
<dbReference type="PANTHER" id="PTHR33420:SF12">
    <property type="entry name" value="FIMBRIN-LIKE PROTEIN FIMI-RELATED"/>
    <property type="match status" value="1"/>
</dbReference>
<dbReference type="GO" id="GO:0043709">
    <property type="term" value="P:cell adhesion involved in single-species biofilm formation"/>
    <property type="evidence" value="ECO:0007669"/>
    <property type="project" value="TreeGrafter"/>
</dbReference>
<feature type="domain" description="Fimbrial-type adhesion" evidence="6">
    <location>
        <begin position="213"/>
        <end position="355"/>
    </location>
</feature>
<dbReference type="Pfam" id="PF00419">
    <property type="entry name" value="Fimbrial"/>
    <property type="match status" value="1"/>
</dbReference>
<dbReference type="NCBIfam" id="NF011833">
    <property type="entry name" value="PRK15305.1"/>
    <property type="match status" value="1"/>
</dbReference>
<dbReference type="InterPro" id="IPR000259">
    <property type="entry name" value="Adhesion_dom_fimbrial"/>
</dbReference>
<keyword evidence="3 5" id="KW-0732">Signal</keyword>
<sequence length="355" mass="37984">MNKKIYALAIVMLGISGFSHAAMECKFDSNDTLQIMSPGVQPVITPLPVGTVTTPVQISSTIILETTPALKSHCAVGNDGENVYQMTNSAMLEGNIDGKATFRTNIAGIVYTLAFYPDGNAVTAWFPFNPNGFYLTGDTHDNEGAVDGKTWHVRMEFWQTNGFTGVPADEDFLTASTGPIGQIILGNPDGTTTEDHPRPLVNMSEMSFSIPLNRPTCAMRAPSNVDLGDWFAADVENGNTTAVEFKISGTCINTTEVWTTLTSAYTTTDKGYFTNSLQGSGVTAAGGVGVLLTMPGNTSHIKADSYKLLLAHSDSFGPETHMIDKTFTAQLVKVGTDPVTVGSFGNNITFQITYD</sequence>
<feature type="signal peptide" evidence="5">
    <location>
        <begin position="1"/>
        <end position="21"/>
    </location>
</feature>
<comment type="subcellular location">
    <subcellularLocation>
        <location evidence="1">Fimbrium</location>
    </subcellularLocation>
</comment>
<proteinExistence type="inferred from homology"/>
<comment type="similarity">
    <text evidence="2">Belongs to the fimbrial protein family.</text>
</comment>
<reference evidence="7 8" key="1">
    <citation type="submission" date="2019-02" db="EMBL/GenBank/DDBJ databases">
        <title>The draft genome of Enterobacter spp. strains.</title>
        <authorList>
            <person name="Wang C."/>
            <person name="Feng Y."/>
            <person name="Zong Z."/>
        </authorList>
    </citation>
    <scope>NUCLEOTIDE SEQUENCE [LARGE SCALE GENOMIC DNA]</scope>
    <source>
        <strain evidence="7 8">WCHEW120002</strain>
    </source>
</reference>
<gene>
    <name evidence="7" type="ORF">E0L20_10475</name>
</gene>
<name>A0A4R0G632_9ENTR</name>